<feature type="signal peptide" evidence="6">
    <location>
        <begin position="1"/>
        <end position="22"/>
    </location>
</feature>
<evidence type="ECO:0000256" key="5">
    <source>
        <dbReference type="ARBA" id="ARBA00023237"/>
    </source>
</evidence>
<comment type="subcellular location">
    <subcellularLocation>
        <location evidence="1">Cell outer membrane</location>
    </subcellularLocation>
</comment>
<gene>
    <name evidence="7" type="ORF">HBF25_01840</name>
</gene>
<protein>
    <submittedName>
        <fullName evidence="7">MipA/OmpV family protein</fullName>
    </submittedName>
</protein>
<reference evidence="7 8" key="1">
    <citation type="submission" date="2020-03" db="EMBL/GenBank/DDBJ databases">
        <authorList>
            <person name="Lai Q."/>
        </authorList>
    </citation>
    <scope>NUCLEOTIDE SEQUENCE [LARGE SCALE GENOMIC DNA]</scope>
    <source>
        <strain evidence="7 8">CCUG 25036</strain>
    </source>
</reference>
<dbReference type="AlphaFoldDB" id="A0A7X5U7D7"/>
<dbReference type="InterPro" id="IPR010583">
    <property type="entry name" value="MipA"/>
</dbReference>
<dbReference type="PANTHER" id="PTHR38776">
    <property type="entry name" value="MLTA-INTERACTING PROTEIN-RELATED"/>
    <property type="match status" value="1"/>
</dbReference>
<evidence type="ECO:0000256" key="4">
    <source>
        <dbReference type="ARBA" id="ARBA00023136"/>
    </source>
</evidence>
<dbReference type="GO" id="GO:0009279">
    <property type="term" value="C:cell outer membrane"/>
    <property type="evidence" value="ECO:0007669"/>
    <property type="project" value="UniProtKB-SubCell"/>
</dbReference>
<evidence type="ECO:0000256" key="3">
    <source>
        <dbReference type="ARBA" id="ARBA00022729"/>
    </source>
</evidence>
<name>A0A7X5U7D7_9GAMM</name>
<dbReference type="RefSeq" id="WP_166945997.1">
    <property type="nucleotide sequence ID" value="NZ_JAARLZ010000001.1"/>
</dbReference>
<evidence type="ECO:0000256" key="6">
    <source>
        <dbReference type="SAM" id="SignalP"/>
    </source>
</evidence>
<sequence>MKSIRPLYLALALPLLAPCAHAQDSSGDTPPPAYVGLGAAYVPRYAGSKDYRVSPLLDASFTFRNGFFIDGMQGVGFRFRLTDQFFITTSAGMDAGRKDQDDVARPGSDFLKGMGDIKPSVLANVGMGLKLGQRADIGLVASKAVNHADYGMSYHLTGHVLAWSGENDSIDLNAALHYGNADYNQTYFGVTDKQAANTHFQRFAPGAGLHAATAGVTWTHRFGEHWMTRFTAEGTRYLKDVGDSPIVQKKMGYLAGASVDYRF</sequence>
<organism evidence="7 8">
    <name type="scientific">Luteibacter anthropi</name>
    <dbReference type="NCBI Taxonomy" id="564369"/>
    <lineage>
        <taxon>Bacteria</taxon>
        <taxon>Pseudomonadati</taxon>
        <taxon>Pseudomonadota</taxon>
        <taxon>Gammaproteobacteria</taxon>
        <taxon>Lysobacterales</taxon>
        <taxon>Rhodanobacteraceae</taxon>
        <taxon>Luteibacter</taxon>
    </lineage>
</organism>
<accession>A0A7X5U7D7</accession>
<keyword evidence="3 6" id="KW-0732">Signal</keyword>
<dbReference type="Proteomes" id="UP000490980">
    <property type="component" value="Unassembled WGS sequence"/>
</dbReference>
<keyword evidence="4" id="KW-0472">Membrane</keyword>
<keyword evidence="5" id="KW-0998">Cell outer membrane</keyword>
<evidence type="ECO:0000313" key="8">
    <source>
        <dbReference type="Proteomes" id="UP000490980"/>
    </source>
</evidence>
<dbReference type="EMBL" id="JAARLZ010000001">
    <property type="protein sequence ID" value="NII05125.1"/>
    <property type="molecule type" value="Genomic_DNA"/>
</dbReference>
<evidence type="ECO:0000256" key="2">
    <source>
        <dbReference type="ARBA" id="ARBA00005722"/>
    </source>
</evidence>
<evidence type="ECO:0000256" key="1">
    <source>
        <dbReference type="ARBA" id="ARBA00004442"/>
    </source>
</evidence>
<feature type="chain" id="PRO_5031464482" evidence="6">
    <location>
        <begin position="23"/>
        <end position="263"/>
    </location>
</feature>
<dbReference type="PANTHER" id="PTHR38776:SF1">
    <property type="entry name" value="MLTA-INTERACTING PROTEIN-RELATED"/>
    <property type="match status" value="1"/>
</dbReference>
<keyword evidence="8" id="KW-1185">Reference proteome</keyword>
<proteinExistence type="inferred from homology"/>
<comment type="caution">
    <text evidence="7">The sequence shown here is derived from an EMBL/GenBank/DDBJ whole genome shotgun (WGS) entry which is preliminary data.</text>
</comment>
<evidence type="ECO:0000313" key="7">
    <source>
        <dbReference type="EMBL" id="NII05125.1"/>
    </source>
</evidence>
<dbReference type="Pfam" id="PF06629">
    <property type="entry name" value="MipA"/>
    <property type="match status" value="1"/>
</dbReference>
<comment type="similarity">
    <text evidence="2">Belongs to the MipA/OmpV family.</text>
</comment>